<dbReference type="AlphaFoldDB" id="A0A2K9N8H0"/>
<dbReference type="InterPro" id="IPR016181">
    <property type="entry name" value="Acyl_CoA_acyltransferase"/>
</dbReference>
<dbReference type="RefSeq" id="WP_102111173.1">
    <property type="nucleotide sequence ID" value="NZ_BMGN01000004.1"/>
</dbReference>
<evidence type="ECO:0000313" key="3">
    <source>
        <dbReference type="Proteomes" id="UP000234752"/>
    </source>
</evidence>
<dbReference type="GO" id="GO:0016747">
    <property type="term" value="F:acyltransferase activity, transferring groups other than amino-acyl groups"/>
    <property type="evidence" value="ECO:0007669"/>
    <property type="project" value="InterPro"/>
</dbReference>
<protein>
    <recommendedName>
        <fullName evidence="1">N-acetyltransferase domain-containing protein</fullName>
    </recommendedName>
</protein>
<dbReference type="InterPro" id="IPR000182">
    <property type="entry name" value="GNAT_dom"/>
</dbReference>
<accession>A0A2K9N8H0</accession>
<evidence type="ECO:0000313" key="2">
    <source>
        <dbReference type="EMBL" id="AUN29443.1"/>
    </source>
</evidence>
<evidence type="ECO:0000259" key="1">
    <source>
        <dbReference type="PROSITE" id="PS51186"/>
    </source>
</evidence>
<dbReference type="Gene3D" id="3.40.630.30">
    <property type="match status" value="1"/>
</dbReference>
<feature type="domain" description="N-acetyltransferase" evidence="1">
    <location>
        <begin position="11"/>
        <end position="151"/>
    </location>
</feature>
<dbReference type="Proteomes" id="UP000234752">
    <property type="component" value="Chromosome eg_1"/>
</dbReference>
<organism evidence="2 3">
    <name type="scientific">Niveispirillum cyanobacteriorum</name>
    <dbReference type="NCBI Taxonomy" id="1612173"/>
    <lineage>
        <taxon>Bacteria</taxon>
        <taxon>Pseudomonadati</taxon>
        <taxon>Pseudomonadota</taxon>
        <taxon>Alphaproteobacteria</taxon>
        <taxon>Rhodospirillales</taxon>
        <taxon>Azospirillaceae</taxon>
        <taxon>Niveispirillum</taxon>
    </lineage>
</organism>
<dbReference type="OrthoDB" id="9796171at2"/>
<gene>
    <name evidence="2" type="ORF">C0V82_03720</name>
</gene>
<keyword evidence="3" id="KW-1185">Reference proteome</keyword>
<dbReference type="SUPFAM" id="SSF55729">
    <property type="entry name" value="Acyl-CoA N-acyltransferases (Nat)"/>
    <property type="match status" value="1"/>
</dbReference>
<dbReference type="Pfam" id="PF13673">
    <property type="entry name" value="Acetyltransf_10"/>
    <property type="match status" value="1"/>
</dbReference>
<dbReference type="EMBL" id="CP025611">
    <property type="protein sequence ID" value="AUN29443.1"/>
    <property type="molecule type" value="Genomic_DNA"/>
</dbReference>
<reference evidence="2 3" key="1">
    <citation type="submission" date="2017-12" db="EMBL/GenBank/DDBJ databases">
        <title>Genomes of bacteria within cyanobacterial aggregates.</title>
        <authorList>
            <person name="Cai H."/>
        </authorList>
    </citation>
    <scope>NUCLEOTIDE SEQUENCE [LARGE SCALE GENOMIC DNA]</scope>
    <source>
        <strain evidence="2 3">TH16</strain>
    </source>
</reference>
<sequence length="151" mass="16764">MMIAGLNFSWQRFDDFDIASLYAMLRFRQDVFIVEQQSPYPDLDGLDPFCQHLLVTDGAGVLVAYLRARGPDGDSPAFIGRIVVGPAGRGTGLGRRLVQEGLDFMDRTWPGQPIEIGAQLHLADFYAGFGFVTEGPPYDDGGIPHVTMWRR</sequence>
<dbReference type="PROSITE" id="PS51186">
    <property type="entry name" value="GNAT"/>
    <property type="match status" value="1"/>
</dbReference>
<proteinExistence type="predicted"/>
<name>A0A2K9N8H0_9PROT</name>
<dbReference type="KEGG" id="ncb:C0V82_03720"/>
<dbReference type="CDD" id="cd04301">
    <property type="entry name" value="NAT_SF"/>
    <property type="match status" value="1"/>
</dbReference>